<sequence>MRDLANNIGTVQAVASAVLSATNTSAALDLQGFESAAVVVNTGAIVSSGDFTAKLQESDTPTSGDFTDVAAEHLVGEFPASLAADSVVKVGYVGHKRYLRTVITKNGGTSIAAGVVLVKGNAHERPVA</sequence>
<evidence type="ECO:0008006" key="3">
    <source>
        <dbReference type="Google" id="ProtNLM"/>
    </source>
</evidence>
<organism evidence="1 2">
    <name type="scientific">Tranquillimonas alkanivorans</name>
    <dbReference type="NCBI Taxonomy" id="441119"/>
    <lineage>
        <taxon>Bacteria</taxon>
        <taxon>Pseudomonadati</taxon>
        <taxon>Pseudomonadota</taxon>
        <taxon>Alphaproteobacteria</taxon>
        <taxon>Rhodobacterales</taxon>
        <taxon>Roseobacteraceae</taxon>
        <taxon>Tranquillimonas</taxon>
    </lineage>
</organism>
<dbReference type="STRING" id="441119.SAMN04488047_109126"/>
<evidence type="ECO:0000313" key="2">
    <source>
        <dbReference type="Proteomes" id="UP000199356"/>
    </source>
</evidence>
<name>A0A1I5RWL6_9RHOB</name>
<accession>A0A1I5RWL6</accession>
<dbReference type="Proteomes" id="UP000199356">
    <property type="component" value="Unassembled WGS sequence"/>
</dbReference>
<dbReference type="AlphaFoldDB" id="A0A1I5RWL6"/>
<proteinExistence type="predicted"/>
<reference evidence="1 2" key="1">
    <citation type="submission" date="2016-10" db="EMBL/GenBank/DDBJ databases">
        <authorList>
            <person name="de Groot N.N."/>
        </authorList>
    </citation>
    <scope>NUCLEOTIDE SEQUENCE [LARGE SCALE GENOMIC DNA]</scope>
    <source>
        <strain evidence="1 2">DSM 19547</strain>
    </source>
</reference>
<protein>
    <recommendedName>
        <fullName evidence="3">Bacteriophage lambda head decoration protein D</fullName>
    </recommendedName>
</protein>
<dbReference type="EMBL" id="FOXA01000009">
    <property type="protein sequence ID" value="SFP62820.1"/>
    <property type="molecule type" value="Genomic_DNA"/>
</dbReference>
<evidence type="ECO:0000313" key="1">
    <source>
        <dbReference type="EMBL" id="SFP62820.1"/>
    </source>
</evidence>
<gene>
    <name evidence="1" type="ORF">SAMN04488047_109126</name>
</gene>
<keyword evidence="2" id="KW-1185">Reference proteome</keyword>
<dbReference type="OrthoDB" id="5464931at2"/>
<dbReference type="RefSeq" id="WP_093422380.1">
    <property type="nucleotide sequence ID" value="NZ_FOXA01000009.1"/>
</dbReference>